<dbReference type="RefSeq" id="WP_185270356.1">
    <property type="nucleotide sequence ID" value="NZ_CP055156.1"/>
</dbReference>
<protein>
    <submittedName>
        <fullName evidence="3">T9SS type A sorting domain-containing protein</fullName>
    </submittedName>
</protein>
<dbReference type="InterPro" id="IPR026444">
    <property type="entry name" value="Secre_tail"/>
</dbReference>
<feature type="domain" description="Secretion system C-terminal sorting" evidence="2">
    <location>
        <begin position="145"/>
        <end position="223"/>
    </location>
</feature>
<reference evidence="3 4" key="1">
    <citation type="journal article" date="2018" name="Int. J. Syst. Evol. Microbiol.">
        <title>Adhaeribacter swui sp. nov., isolated from wet mud.</title>
        <authorList>
            <person name="Kim D.U."/>
            <person name="Kim K.W."/>
            <person name="Kang M.S."/>
            <person name="Kim J.Y."/>
            <person name="Jang J.H."/>
            <person name="Kim M.K."/>
        </authorList>
    </citation>
    <scope>NUCLEOTIDE SEQUENCE [LARGE SCALE GENOMIC DNA]</scope>
    <source>
        <strain evidence="3 4">KCTC 52873</strain>
    </source>
</reference>
<evidence type="ECO:0000313" key="4">
    <source>
        <dbReference type="Proteomes" id="UP000515237"/>
    </source>
</evidence>
<proteinExistence type="predicted"/>
<dbReference type="NCBIfam" id="TIGR04183">
    <property type="entry name" value="Por_Secre_tail"/>
    <property type="match status" value="1"/>
</dbReference>
<feature type="signal peptide" evidence="1">
    <location>
        <begin position="1"/>
        <end position="19"/>
    </location>
</feature>
<feature type="chain" id="PRO_5028996978" evidence="1">
    <location>
        <begin position="20"/>
        <end position="224"/>
    </location>
</feature>
<sequence length="224" mass="23860">MKILFLFVLLLAGALPICAQMRAPKAATAEKRIITATEIAAKKKSSPARKKRAGEADGSGQYFRAQRVIQTLGPVYLTPGEAFTFTAGDSIVLGPGFEVDSTTEFTAQIYALPAETAPAPELAATPSNALNAAADNTGNLQAFTLFPNPASEQFHIQYEVNKTAVVSVALYTLEGTPVQQFVTAQQQEPGSYKLALPVTQIASGVYVVALKIDSKTISQRVVIR</sequence>
<evidence type="ECO:0000256" key="1">
    <source>
        <dbReference type="SAM" id="SignalP"/>
    </source>
</evidence>
<accession>A0A7G7G9P0</accession>
<name>A0A7G7G9P0_9BACT</name>
<organism evidence="3 4">
    <name type="scientific">Adhaeribacter swui</name>
    <dbReference type="NCBI Taxonomy" id="2086471"/>
    <lineage>
        <taxon>Bacteria</taxon>
        <taxon>Pseudomonadati</taxon>
        <taxon>Bacteroidota</taxon>
        <taxon>Cytophagia</taxon>
        <taxon>Cytophagales</taxon>
        <taxon>Hymenobacteraceae</taxon>
        <taxon>Adhaeribacter</taxon>
    </lineage>
</organism>
<keyword evidence="4" id="KW-1185">Reference proteome</keyword>
<evidence type="ECO:0000259" key="2">
    <source>
        <dbReference type="Pfam" id="PF18962"/>
    </source>
</evidence>
<dbReference type="InterPro" id="IPR055015">
    <property type="entry name" value="GCX_COOH"/>
</dbReference>
<gene>
    <name evidence="3" type="ORF">HUW51_14510</name>
</gene>
<keyword evidence="1" id="KW-0732">Signal</keyword>
<dbReference type="EMBL" id="CP055156">
    <property type="protein sequence ID" value="QNF33874.1"/>
    <property type="molecule type" value="Genomic_DNA"/>
</dbReference>
<dbReference type="Proteomes" id="UP000515237">
    <property type="component" value="Chromosome"/>
</dbReference>
<dbReference type="NCBIfam" id="NF045639">
    <property type="entry name" value="GCX_COOH"/>
    <property type="match status" value="1"/>
</dbReference>
<dbReference type="KEGG" id="aswu:HUW51_14510"/>
<evidence type="ECO:0000313" key="3">
    <source>
        <dbReference type="EMBL" id="QNF33874.1"/>
    </source>
</evidence>
<dbReference type="Pfam" id="PF18962">
    <property type="entry name" value="Por_Secre_tail"/>
    <property type="match status" value="1"/>
</dbReference>
<dbReference type="AlphaFoldDB" id="A0A7G7G9P0"/>